<reference evidence="8" key="1">
    <citation type="submission" date="2019-01" db="EMBL/GenBank/DDBJ databases">
        <title>Cytophagaceae bacterium strain CAR-16.</title>
        <authorList>
            <person name="Chen W.-M."/>
        </authorList>
    </citation>
    <scope>NUCLEOTIDE SEQUENCE [LARGE SCALE GENOMIC DNA]</scope>
    <source>
        <strain evidence="8">ICH-30</strain>
    </source>
</reference>
<dbReference type="OrthoDB" id="9792152at2"/>
<dbReference type="SUPFAM" id="SSF49785">
    <property type="entry name" value="Galactose-binding domain-like"/>
    <property type="match status" value="1"/>
</dbReference>
<dbReference type="GO" id="GO:0004252">
    <property type="term" value="F:serine-type endopeptidase activity"/>
    <property type="evidence" value="ECO:0007669"/>
    <property type="project" value="InterPro"/>
</dbReference>
<dbReference type="Pfam" id="PF18962">
    <property type="entry name" value="Por_Secre_tail"/>
    <property type="match status" value="1"/>
</dbReference>
<evidence type="ECO:0000313" key="7">
    <source>
        <dbReference type="EMBL" id="RXR35346.1"/>
    </source>
</evidence>
<evidence type="ECO:0000256" key="4">
    <source>
        <dbReference type="SAM" id="MobiDB-lite"/>
    </source>
</evidence>
<feature type="domain" description="P/Homo B" evidence="6">
    <location>
        <begin position="849"/>
        <end position="1003"/>
    </location>
</feature>
<dbReference type="Gene3D" id="2.60.120.260">
    <property type="entry name" value="Galactose-binding domain-like"/>
    <property type="match status" value="1"/>
</dbReference>
<evidence type="ECO:0000256" key="3">
    <source>
        <dbReference type="ARBA" id="ARBA00022801"/>
    </source>
</evidence>
<dbReference type="InterPro" id="IPR002884">
    <property type="entry name" value="P_dom"/>
</dbReference>
<evidence type="ECO:0000256" key="1">
    <source>
        <dbReference type="ARBA" id="ARBA00022670"/>
    </source>
</evidence>
<dbReference type="InterPro" id="IPR026444">
    <property type="entry name" value="Secre_tail"/>
</dbReference>
<dbReference type="InterPro" id="IPR008979">
    <property type="entry name" value="Galactose-bd-like_sf"/>
</dbReference>
<proteinExistence type="predicted"/>
<dbReference type="Pfam" id="PF01483">
    <property type="entry name" value="P_proprotein"/>
    <property type="match status" value="1"/>
</dbReference>
<dbReference type="Proteomes" id="UP000289734">
    <property type="component" value="Unassembled WGS sequence"/>
</dbReference>
<comment type="caution">
    <text evidence="7">The sequence shown here is derived from an EMBL/GenBank/DDBJ whole genome shotgun (WGS) entry which is preliminary data.</text>
</comment>
<evidence type="ECO:0000259" key="6">
    <source>
        <dbReference type="PROSITE" id="PS51829"/>
    </source>
</evidence>
<dbReference type="Gene3D" id="3.40.390.10">
    <property type="entry name" value="Collagenase (Catalytic Domain)"/>
    <property type="match status" value="1"/>
</dbReference>
<feature type="signal peptide" evidence="5">
    <location>
        <begin position="1"/>
        <end position="19"/>
    </location>
</feature>
<keyword evidence="3" id="KW-0378">Hydrolase</keyword>
<evidence type="ECO:0000256" key="5">
    <source>
        <dbReference type="SAM" id="SignalP"/>
    </source>
</evidence>
<dbReference type="InterPro" id="IPR013783">
    <property type="entry name" value="Ig-like_fold"/>
</dbReference>
<keyword evidence="2 5" id="KW-0732">Signal</keyword>
<dbReference type="EMBL" id="SBKQ01000001">
    <property type="protein sequence ID" value="RXR35346.1"/>
    <property type="molecule type" value="Genomic_DNA"/>
</dbReference>
<evidence type="ECO:0000256" key="2">
    <source>
        <dbReference type="ARBA" id="ARBA00022729"/>
    </source>
</evidence>
<keyword evidence="1" id="KW-0645">Protease</keyword>
<dbReference type="SUPFAM" id="SSF49265">
    <property type="entry name" value="Fibronectin type III"/>
    <property type="match status" value="1"/>
</dbReference>
<dbReference type="Gene3D" id="2.60.40.10">
    <property type="entry name" value="Immunoglobulins"/>
    <property type="match status" value="2"/>
</dbReference>
<organism evidence="7 8">
    <name type="scientific">Flavobacterium piscinae</name>
    <dbReference type="NCBI Taxonomy" id="2506424"/>
    <lineage>
        <taxon>Bacteria</taxon>
        <taxon>Pseudomonadati</taxon>
        <taxon>Bacteroidota</taxon>
        <taxon>Flavobacteriia</taxon>
        <taxon>Flavobacteriales</taxon>
        <taxon>Flavobacteriaceae</taxon>
        <taxon>Flavobacterium</taxon>
    </lineage>
</organism>
<dbReference type="InterPro" id="IPR024079">
    <property type="entry name" value="MetalloPept_cat_dom_sf"/>
</dbReference>
<dbReference type="AlphaFoldDB" id="A0A4V1N5E1"/>
<dbReference type="InterPro" id="IPR036116">
    <property type="entry name" value="FN3_sf"/>
</dbReference>
<accession>A0A4V1N5E1</accession>
<dbReference type="RefSeq" id="WP_129462771.1">
    <property type="nucleotide sequence ID" value="NZ_SBKQ01000001.1"/>
</dbReference>
<feature type="region of interest" description="Disordered" evidence="4">
    <location>
        <begin position="473"/>
        <end position="497"/>
    </location>
</feature>
<sequence length="1092" mass="117071">MKKLLFLLCCLLMTFSGYAQKNHWQKSSLEAYSPLQTLNRSTIPSKFEVFSLDLNNFKADLSVAPKREDFVQSNIVLEFPDANGEFQSYTIYEASVMHPELQAQFPDIKSYVGIGVENKTAMVRFSITLFGVHAMLFAGNREVHYIDTYTADLNHYMVYSRKNIIQSNSFNCLVDEEVTELEGIHFSPRNNNSIASDTGIFRTYRLAMACTIEYAQFHWQAAGMTAATPEATRKGAVLAAMNVSMTRINGIYERDMSLTMQLVPNNLDVIFITSDTFDNNNAGTLINQSQTVIDNVIGSANYDIGHTVSTGGGGLAQLNAPCTGNKARGITGSFAPVGDPFDVDYVAHEMGHQFGATHTQNNNCQRTSATAVEPGSASTIMGYAGICSPNVQNNSDAYFHAFSLAQMDNFVAGAGNCSNNINNNNDAPIIQPIQNYTIPRSTAFVLEGNATDANGDALTYCWEQTDTGIAIQPPTATDAANGPRFRSRNPSTSPDRYMPFMPTILTGATSNTWEVVPSIAKTMNFSLVVRDNRTPNGGQTARTNMSVTTVANAGPFLVTAPNTSVSWAAGTNQNVTWDVAGTTANGVNTPYVDIYFSNSGGSSFPILLASKVPNDGSEIITVPNTIGTTNRIMVKGHNNIFLDVSNSNFSITAPTATMAIAFNGVEGEQNKSVCQGSNAIFNLDYQVFGGFNATTTFSATGNPTGTTVAFVPSSTSTPGNIQMQVTTNAIAPIGLHTIAVTATSGSITKTVNMYLEIVSGNFATVSLSSPANAAVVEPSGVSFSWSADPNATIYTIQIASDPSFTSIVEENSVATNSYVSSNLPNATTLYWRVAPGNNACLGNYSSAFSFSTTFCGTAVSTNVPIVIPSSGTPTVNSTLTIPTEDNVSIQKVTVSLNISHSWINDLIVTLISPSGTQVQLLNRECNPNQGDADAIATFDDNGIVLVCGENPAISGVLIPEQPLSALNGQNSQGVWTLRVQDTFNQDGGAINSWSLDICSENAPASIDDLIGFDFGLYPNPTKGNFTVAMNQVESEKIGVAVYDMRGRLIFEQSYANNGTFNQEIQLVNPQVGVYLVKVSDGNNQETKRLIVE</sequence>
<dbReference type="Pfam" id="PF13583">
    <property type="entry name" value="Reprolysin_4"/>
    <property type="match status" value="1"/>
</dbReference>
<feature type="chain" id="PRO_5020819043" evidence="5">
    <location>
        <begin position="20"/>
        <end position="1092"/>
    </location>
</feature>
<dbReference type="GO" id="GO:0006508">
    <property type="term" value="P:proteolysis"/>
    <property type="evidence" value="ECO:0007669"/>
    <property type="project" value="UniProtKB-KW"/>
</dbReference>
<keyword evidence="8" id="KW-1185">Reference proteome</keyword>
<dbReference type="PROSITE" id="PS51829">
    <property type="entry name" value="P_HOMO_B"/>
    <property type="match status" value="1"/>
</dbReference>
<evidence type="ECO:0000313" key="8">
    <source>
        <dbReference type="Proteomes" id="UP000289734"/>
    </source>
</evidence>
<gene>
    <name evidence="7" type="ORF">EQG68_00180</name>
</gene>
<protein>
    <submittedName>
        <fullName evidence="7">T9SS type A sorting domain-containing protein</fullName>
    </submittedName>
</protein>
<dbReference type="SUPFAM" id="SSF55486">
    <property type="entry name" value="Metalloproteases ('zincins'), catalytic domain"/>
    <property type="match status" value="1"/>
</dbReference>
<name>A0A4V1N5E1_9FLAO</name>
<dbReference type="NCBIfam" id="TIGR04183">
    <property type="entry name" value="Por_Secre_tail"/>
    <property type="match status" value="1"/>
</dbReference>
<dbReference type="GO" id="GO:0008237">
    <property type="term" value="F:metallopeptidase activity"/>
    <property type="evidence" value="ECO:0007669"/>
    <property type="project" value="InterPro"/>
</dbReference>